<evidence type="ECO:0000313" key="3">
    <source>
        <dbReference type="EMBL" id="KAF0309984.1"/>
    </source>
</evidence>
<feature type="compositionally biased region" description="Pro residues" evidence="1">
    <location>
        <begin position="209"/>
        <end position="222"/>
    </location>
</feature>
<feature type="transmembrane region" description="Helical" evidence="2">
    <location>
        <begin position="109"/>
        <end position="135"/>
    </location>
</feature>
<dbReference type="AlphaFoldDB" id="A0A6A4X1H9"/>
<name>A0A6A4X1H9_AMPAM</name>
<keyword evidence="2" id="KW-0472">Membrane</keyword>
<feature type="region of interest" description="Disordered" evidence="1">
    <location>
        <begin position="202"/>
        <end position="247"/>
    </location>
</feature>
<protein>
    <submittedName>
        <fullName evidence="3">Uncharacterized protein</fullName>
    </submittedName>
</protein>
<feature type="region of interest" description="Disordered" evidence="1">
    <location>
        <begin position="148"/>
        <end position="179"/>
    </location>
</feature>
<feature type="compositionally biased region" description="Low complexity" evidence="1">
    <location>
        <begin position="156"/>
        <end position="173"/>
    </location>
</feature>
<keyword evidence="4" id="KW-1185">Reference proteome</keyword>
<keyword evidence="2" id="KW-0812">Transmembrane</keyword>
<keyword evidence="2" id="KW-1133">Transmembrane helix</keyword>
<feature type="region of interest" description="Disordered" evidence="1">
    <location>
        <begin position="341"/>
        <end position="474"/>
    </location>
</feature>
<feature type="compositionally biased region" description="Polar residues" evidence="1">
    <location>
        <begin position="224"/>
        <end position="247"/>
    </location>
</feature>
<evidence type="ECO:0000313" key="4">
    <source>
        <dbReference type="Proteomes" id="UP000440578"/>
    </source>
</evidence>
<feature type="transmembrane region" description="Helical" evidence="2">
    <location>
        <begin position="42"/>
        <end position="66"/>
    </location>
</feature>
<feature type="transmembrane region" description="Helical" evidence="2">
    <location>
        <begin position="78"/>
        <end position="97"/>
    </location>
</feature>
<feature type="compositionally biased region" description="Low complexity" evidence="1">
    <location>
        <begin position="374"/>
        <end position="395"/>
    </location>
</feature>
<dbReference type="Proteomes" id="UP000440578">
    <property type="component" value="Unassembled WGS sequence"/>
</dbReference>
<evidence type="ECO:0000256" key="2">
    <source>
        <dbReference type="SAM" id="Phobius"/>
    </source>
</evidence>
<sequence>MAPVGARSWLLLAGLLAAVLLLAGVGQLVCGLYLLLKAPRPAVNGATIAAGFWDVLAGLVSVMLCFSGPLHASRRSQLQLAAFCSAPVVNAALGVLLGLAPSPHQVTDVALVCLILAVSTAVAAAASFIAGNVVFCMQLVYEQYRPGTRTWQSPKSTSSGTSSFMFSQSQMTQKPGAPDLWLTTPAPLASWVYRTQSSVETARCETPLDAPPPPPPPPPAAPPSRSSCASLSVRTAQRSEPGSASSQLPRCLSLLSAIYGPSRGGWPPTEPRPVRSCSLLEVRPSPAPTLTECSSPARPFPPAPVPLCASPLPTPVSERPPPQTPLAGTIGRLTSALSRLHSDPNYRASRELQEALEALEALQVTPDPGDRPQPAGAASPAASSGYGSPEGAPESEQPERRSVVQLVSLLEAGPVGRRADTPLRRPTVPPPPPPGAGDRPAEPSEQPRPASPKPAAESVTGKAPGPPVVIDSDC</sequence>
<comment type="caution">
    <text evidence="3">The sequence shown here is derived from an EMBL/GenBank/DDBJ whole genome shotgun (WGS) entry which is preliminary data.</text>
</comment>
<dbReference type="EMBL" id="VIIS01000356">
    <property type="protein sequence ID" value="KAF0309984.1"/>
    <property type="molecule type" value="Genomic_DNA"/>
</dbReference>
<feature type="compositionally biased region" description="Basic and acidic residues" evidence="1">
    <location>
        <begin position="341"/>
        <end position="353"/>
    </location>
</feature>
<gene>
    <name evidence="3" type="ORF">FJT64_018960</name>
</gene>
<accession>A0A6A4X1H9</accession>
<evidence type="ECO:0000256" key="1">
    <source>
        <dbReference type="SAM" id="MobiDB-lite"/>
    </source>
</evidence>
<dbReference type="EMBL" id="VIIS01000356">
    <property type="protein sequence ID" value="KAF0309983.1"/>
    <property type="molecule type" value="Genomic_DNA"/>
</dbReference>
<reference evidence="3 4" key="1">
    <citation type="submission" date="2019-07" db="EMBL/GenBank/DDBJ databases">
        <title>Draft genome assembly of a fouling barnacle, Amphibalanus amphitrite (Darwin, 1854): The first reference genome for Thecostraca.</title>
        <authorList>
            <person name="Kim W."/>
        </authorList>
    </citation>
    <scope>NUCLEOTIDE SEQUENCE [LARGE SCALE GENOMIC DNA]</scope>
    <source>
        <strain evidence="3">SNU_AA5</strain>
        <tissue evidence="3">Soma without cirri and trophi</tissue>
    </source>
</reference>
<organism evidence="3 4">
    <name type="scientific">Amphibalanus amphitrite</name>
    <name type="common">Striped barnacle</name>
    <name type="synonym">Balanus amphitrite</name>
    <dbReference type="NCBI Taxonomy" id="1232801"/>
    <lineage>
        <taxon>Eukaryota</taxon>
        <taxon>Metazoa</taxon>
        <taxon>Ecdysozoa</taxon>
        <taxon>Arthropoda</taxon>
        <taxon>Crustacea</taxon>
        <taxon>Multicrustacea</taxon>
        <taxon>Cirripedia</taxon>
        <taxon>Thoracica</taxon>
        <taxon>Thoracicalcarea</taxon>
        <taxon>Balanomorpha</taxon>
        <taxon>Balanoidea</taxon>
        <taxon>Balanidae</taxon>
        <taxon>Amphibalaninae</taxon>
        <taxon>Amphibalanus</taxon>
    </lineage>
</organism>
<proteinExistence type="predicted"/>
<dbReference type="OrthoDB" id="6402634at2759"/>